<feature type="domain" description="PiggyBac transposable element-derived protein" evidence="1">
    <location>
        <begin position="130"/>
        <end position="214"/>
    </location>
</feature>
<dbReference type="EMBL" id="CARXXK010000001">
    <property type="protein sequence ID" value="CAI6350812.1"/>
    <property type="molecule type" value="Genomic_DNA"/>
</dbReference>
<evidence type="ECO:0000259" key="1">
    <source>
        <dbReference type="Pfam" id="PF13843"/>
    </source>
</evidence>
<gene>
    <name evidence="2" type="ORF">MEUPH1_LOCUS7233</name>
</gene>
<dbReference type="Proteomes" id="UP001160148">
    <property type="component" value="Unassembled WGS sequence"/>
</dbReference>
<evidence type="ECO:0000313" key="3">
    <source>
        <dbReference type="Proteomes" id="UP001160148"/>
    </source>
</evidence>
<proteinExistence type="predicted"/>
<accession>A0AAV0W4Y9</accession>
<reference evidence="2 3" key="1">
    <citation type="submission" date="2023-01" db="EMBL/GenBank/DDBJ databases">
        <authorList>
            <person name="Whitehead M."/>
        </authorList>
    </citation>
    <scope>NUCLEOTIDE SEQUENCE [LARGE SCALE GENOMIC DNA]</scope>
</reference>
<organism evidence="2 3">
    <name type="scientific">Macrosiphum euphorbiae</name>
    <name type="common">potato aphid</name>
    <dbReference type="NCBI Taxonomy" id="13131"/>
    <lineage>
        <taxon>Eukaryota</taxon>
        <taxon>Metazoa</taxon>
        <taxon>Ecdysozoa</taxon>
        <taxon>Arthropoda</taxon>
        <taxon>Hexapoda</taxon>
        <taxon>Insecta</taxon>
        <taxon>Pterygota</taxon>
        <taxon>Neoptera</taxon>
        <taxon>Paraneoptera</taxon>
        <taxon>Hemiptera</taxon>
        <taxon>Sternorrhyncha</taxon>
        <taxon>Aphidomorpha</taxon>
        <taxon>Aphidoidea</taxon>
        <taxon>Aphididae</taxon>
        <taxon>Macrosiphini</taxon>
        <taxon>Macrosiphum</taxon>
    </lineage>
</organism>
<protein>
    <recommendedName>
        <fullName evidence="1">PiggyBac transposable element-derived protein domain-containing protein</fullName>
    </recommendedName>
</protein>
<keyword evidence="3" id="KW-1185">Reference proteome</keyword>
<evidence type="ECO:0000313" key="2">
    <source>
        <dbReference type="EMBL" id="CAI6350812.1"/>
    </source>
</evidence>
<dbReference type="Pfam" id="PF13843">
    <property type="entry name" value="DDE_Tnp_1_7"/>
    <property type="match status" value="1"/>
</dbReference>
<sequence>MDELERRRIACLLDDISDEELWGGTSSTDECSPDEHFDVLETSNHEQSGESTDDEIHNDIQQTLSADCESYHESDDEIPPSMRVECFYGKDGTKWNRRKPNLRTKNPSYNKITEKPGVTNLAKNAKTEIDAWYIFFTGPMIEHIVFCTNIYIDKIKSNFTKERDVAHTTTREINGLLGCLYMIGTIKCGHRNARDLWKLDGVGVDIVSCVMSKNGLNFYCDI</sequence>
<name>A0AAV0W4Y9_9HEMI</name>
<dbReference type="AlphaFoldDB" id="A0AAV0W4Y9"/>
<comment type="caution">
    <text evidence="2">The sequence shown here is derived from an EMBL/GenBank/DDBJ whole genome shotgun (WGS) entry which is preliminary data.</text>
</comment>
<dbReference type="InterPro" id="IPR029526">
    <property type="entry name" value="PGBD"/>
</dbReference>